<gene>
    <name evidence="2" type="ORF">CBR_g9132</name>
</gene>
<feature type="region of interest" description="Disordered" evidence="1">
    <location>
        <begin position="369"/>
        <end position="455"/>
    </location>
</feature>
<comment type="caution">
    <text evidence="2">The sequence shown here is derived from an EMBL/GenBank/DDBJ whole genome shotgun (WGS) entry which is preliminary data.</text>
</comment>
<feature type="compositionally biased region" description="Basic and acidic residues" evidence="1">
    <location>
        <begin position="399"/>
        <end position="415"/>
    </location>
</feature>
<dbReference type="Proteomes" id="UP000265515">
    <property type="component" value="Unassembled WGS sequence"/>
</dbReference>
<dbReference type="EMBL" id="BFEA01000152">
    <property type="protein sequence ID" value="GBG71721.1"/>
    <property type="molecule type" value="Genomic_DNA"/>
</dbReference>
<feature type="compositionally biased region" description="Basic and acidic residues" evidence="1">
    <location>
        <begin position="277"/>
        <end position="291"/>
    </location>
</feature>
<dbReference type="AlphaFoldDB" id="A0A388KNU2"/>
<keyword evidence="3" id="KW-1185">Reference proteome</keyword>
<evidence type="ECO:0000313" key="3">
    <source>
        <dbReference type="Proteomes" id="UP000265515"/>
    </source>
</evidence>
<name>A0A388KNU2_CHABU</name>
<feature type="compositionally biased region" description="Gly residues" evidence="1">
    <location>
        <begin position="141"/>
        <end position="150"/>
    </location>
</feature>
<accession>A0A388KNU2</accession>
<organism evidence="2 3">
    <name type="scientific">Chara braunii</name>
    <name type="common">Braun's stonewort</name>
    <dbReference type="NCBI Taxonomy" id="69332"/>
    <lineage>
        <taxon>Eukaryota</taxon>
        <taxon>Viridiplantae</taxon>
        <taxon>Streptophyta</taxon>
        <taxon>Charophyceae</taxon>
        <taxon>Charales</taxon>
        <taxon>Characeae</taxon>
        <taxon>Chara</taxon>
    </lineage>
</organism>
<protein>
    <submittedName>
        <fullName evidence="2">Uncharacterized protein</fullName>
    </submittedName>
</protein>
<proteinExistence type="predicted"/>
<feature type="region of interest" description="Disordered" evidence="1">
    <location>
        <begin position="277"/>
        <end position="306"/>
    </location>
</feature>
<feature type="region of interest" description="Disordered" evidence="1">
    <location>
        <begin position="61"/>
        <end position="154"/>
    </location>
</feature>
<evidence type="ECO:0000313" key="2">
    <source>
        <dbReference type="EMBL" id="GBG71721.1"/>
    </source>
</evidence>
<reference evidence="2 3" key="1">
    <citation type="journal article" date="2018" name="Cell">
        <title>The Chara Genome: Secondary Complexity and Implications for Plant Terrestrialization.</title>
        <authorList>
            <person name="Nishiyama T."/>
            <person name="Sakayama H."/>
            <person name="Vries J.D."/>
            <person name="Buschmann H."/>
            <person name="Saint-Marcoux D."/>
            <person name="Ullrich K.K."/>
            <person name="Haas F.B."/>
            <person name="Vanderstraeten L."/>
            <person name="Becker D."/>
            <person name="Lang D."/>
            <person name="Vosolsobe S."/>
            <person name="Rombauts S."/>
            <person name="Wilhelmsson P.K.I."/>
            <person name="Janitza P."/>
            <person name="Kern R."/>
            <person name="Heyl A."/>
            <person name="Rumpler F."/>
            <person name="Villalobos L.I.A.C."/>
            <person name="Clay J.M."/>
            <person name="Skokan R."/>
            <person name="Toyoda A."/>
            <person name="Suzuki Y."/>
            <person name="Kagoshima H."/>
            <person name="Schijlen E."/>
            <person name="Tajeshwar N."/>
            <person name="Catarino B."/>
            <person name="Hetherington A.J."/>
            <person name="Saltykova A."/>
            <person name="Bonnot C."/>
            <person name="Breuninger H."/>
            <person name="Symeonidi A."/>
            <person name="Radhakrishnan G.V."/>
            <person name="Van Nieuwerburgh F."/>
            <person name="Deforce D."/>
            <person name="Chang C."/>
            <person name="Karol K.G."/>
            <person name="Hedrich R."/>
            <person name="Ulvskov P."/>
            <person name="Glockner G."/>
            <person name="Delwiche C.F."/>
            <person name="Petrasek J."/>
            <person name="Van de Peer Y."/>
            <person name="Friml J."/>
            <person name="Beilby M."/>
            <person name="Dolan L."/>
            <person name="Kohara Y."/>
            <person name="Sugano S."/>
            <person name="Fujiyama A."/>
            <person name="Delaux P.-M."/>
            <person name="Quint M."/>
            <person name="TheiBen G."/>
            <person name="Hagemann M."/>
            <person name="Harholt J."/>
            <person name="Dunand C."/>
            <person name="Zachgo S."/>
            <person name="Langdale J."/>
            <person name="Maumus F."/>
            <person name="Straeten D.V.D."/>
            <person name="Gould S.B."/>
            <person name="Rensing S.A."/>
        </authorList>
    </citation>
    <scope>NUCLEOTIDE SEQUENCE [LARGE SCALE GENOMIC DNA]</scope>
    <source>
        <strain evidence="2 3">S276</strain>
    </source>
</reference>
<sequence>MFGTVHVQYLEMESKGIYFAVPRTCVAKSVLQDCMNLRVVFSEVQHIPQWLIDRSAEEDSDFRLPSAMEQQPSTSDKETRRKSTGSFGVKRAPSPHVGTGVSPRQDCLPCDSGKRQKMSARSDSGRDSVMPTPLSESTSGSPGGGGGGGEQPISWQAASDKADCKCLVGGSPALAAQHALRTMGTTGTDQPCGACLYESGGRPPMQEDLGSYARRSLLAGSDMCTVGNLDEQTVDPLCQRCDAIALKDAAKNGLPKEAGIPIGTGIDCMVVLDDADERKDDDNDQRAKQEGGNRGMSLQQTQQEAKRLGGMANESFFEGTNADTNVTGLMEMQGKDAAAVRIQDMGENGSGTAKLNGCAKAEEADMQQRKCTSAGASSLRLVEDDQESEGKTLRKRKGRDTEDFNRKCPDARKGSGDPTLPNDRMVVIEDDDEVADGSPRRNENLAYGDDANRSLDMEDRALQDRGEGVHDSNARTDKIAALTPIPPHTVALMENALGVKREPEGFLMMPFSYSGKRQQEKTASIDLGSAAAAVAAAVAAAATAAAAAEAAAAEGIAEAREATCERLEHAEGDRVDSYSGKRQQEKTASIDLGSAAAAVAAAVAAAATAAAAAEAAAAEGIAEAREATCERLEHAEGDRVEYVEEKKRGRKPGVCRRERRQKTVVTDRWESTNEAEALSGSNFKEAKSKSGRKHCIYNCGKEYAARCGALRRHQRICPSNPNRFRAIVLYSPGHASSTSNKEDTKGCKQKATCPDIKGAALADGGGGLTATRRRQASLAPRTESQNDKVPGAELIAAPEQNSGKPVRSITALARGVNVMCAETTNPFPITMPLRVLSEC</sequence>
<feature type="region of interest" description="Disordered" evidence="1">
    <location>
        <begin position="764"/>
        <end position="790"/>
    </location>
</feature>
<dbReference type="Gramene" id="GBG71721">
    <property type="protein sequence ID" value="GBG71721"/>
    <property type="gene ID" value="CBR_g9132"/>
</dbReference>
<evidence type="ECO:0000256" key="1">
    <source>
        <dbReference type="SAM" id="MobiDB-lite"/>
    </source>
</evidence>